<name>A0A426Y880_ENSVE</name>
<dbReference type="Proteomes" id="UP000287651">
    <property type="component" value="Unassembled WGS sequence"/>
</dbReference>
<dbReference type="EMBL" id="AMZH03014267">
    <property type="protein sequence ID" value="RRT47927.1"/>
    <property type="molecule type" value="Genomic_DNA"/>
</dbReference>
<proteinExistence type="predicted"/>
<dbReference type="AlphaFoldDB" id="A0A426Y880"/>
<reference evidence="1 2" key="1">
    <citation type="journal article" date="2014" name="Agronomy (Basel)">
        <title>A Draft Genome Sequence for Ensete ventricosum, the Drought-Tolerant Tree Against Hunger.</title>
        <authorList>
            <person name="Harrison J."/>
            <person name="Moore K.A."/>
            <person name="Paszkiewicz K."/>
            <person name="Jones T."/>
            <person name="Grant M."/>
            <person name="Ambacheew D."/>
            <person name="Muzemil S."/>
            <person name="Studholme D.J."/>
        </authorList>
    </citation>
    <scope>NUCLEOTIDE SEQUENCE [LARGE SCALE GENOMIC DNA]</scope>
</reference>
<protein>
    <submittedName>
        <fullName evidence="1">Uncharacterized protein</fullName>
    </submittedName>
</protein>
<organism evidence="1 2">
    <name type="scientific">Ensete ventricosum</name>
    <name type="common">Abyssinian banana</name>
    <name type="synonym">Musa ensete</name>
    <dbReference type="NCBI Taxonomy" id="4639"/>
    <lineage>
        <taxon>Eukaryota</taxon>
        <taxon>Viridiplantae</taxon>
        <taxon>Streptophyta</taxon>
        <taxon>Embryophyta</taxon>
        <taxon>Tracheophyta</taxon>
        <taxon>Spermatophyta</taxon>
        <taxon>Magnoliopsida</taxon>
        <taxon>Liliopsida</taxon>
        <taxon>Zingiberales</taxon>
        <taxon>Musaceae</taxon>
        <taxon>Ensete</taxon>
    </lineage>
</organism>
<comment type="caution">
    <text evidence="1">The sequence shown here is derived from an EMBL/GenBank/DDBJ whole genome shotgun (WGS) entry which is preliminary data.</text>
</comment>
<evidence type="ECO:0000313" key="2">
    <source>
        <dbReference type="Proteomes" id="UP000287651"/>
    </source>
</evidence>
<evidence type="ECO:0000313" key="1">
    <source>
        <dbReference type="EMBL" id="RRT47927.1"/>
    </source>
</evidence>
<accession>A0A426Y880</accession>
<gene>
    <name evidence="1" type="ORF">B296_00038567</name>
</gene>
<sequence length="74" mass="8193">MLSVWPKSAWPRTHLAVEKAPTTVDYRELARTHGLWRSCLLAKAVPMGKLDTGKGIVGDGHLPAGQLQRRHPRA</sequence>